<reference evidence="1 2" key="1">
    <citation type="submission" date="2020-04" db="EMBL/GenBank/DDBJ databases">
        <title>MicrobeNet Type strains.</title>
        <authorList>
            <person name="Nicholson A.C."/>
        </authorList>
    </citation>
    <scope>NUCLEOTIDE SEQUENCE [LARGE SCALE GENOMIC DNA]</scope>
    <source>
        <strain evidence="1 2">DSM 44113</strain>
    </source>
</reference>
<organism evidence="1 2">
    <name type="scientific">Tsukamurella spumae</name>
    <dbReference type="NCBI Taxonomy" id="44753"/>
    <lineage>
        <taxon>Bacteria</taxon>
        <taxon>Bacillati</taxon>
        <taxon>Actinomycetota</taxon>
        <taxon>Actinomycetes</taxon>
        <taxon>Mycobacteriales</taxon>
        <taxon>Tsukamurellaceae</taxon>
        <taxon>Tsukamurella</taxon>
    </lineage>
</organism>
<keyword evidence="2" id="KW-1185">Reference proteome</keyword>
<dbReference type="PANTHER" id="PTHR37285:SF5">
    <property type="entry name" value="SPORE WALL MATURATION PROTEIN DIT1"/>
    <property type="match status" value="1"/>
</dbReference>
<dbReference type="InterPro" id="IPR007817">
    <property type="entry name" value="Isocyanide_synthase_DIT1"/>
</dbReference>
<proteinExistence type="predicted"/>
<dbReference type="EMBL" id="JAAXOQ010000004">
    <property type="protein sequence ID" value="NKY17644.1"/>
    <property type="molecule type" value="Genomic_DNA"/>
</dbReference>
<sequence length="358" mass="39777">MNPSVLRNDCEYKQADQVAREILAVLLPRRRTTEADGPTPDDWPVQLAAIRAAVKRRIPIDFIIPGFPCKSPNPAKVCGTLPDEAERVALHILDEICSRISHVHPPGARVTICSDGHVFTDVIGVDDETIVEYNDALVKIIADEGLSHLSTFDLREIWGDGDFAAKRRQLDTQWAPALDDIRADVKAGGDSARLLRGMTRFMIADTVDWSGTKSQLQKYAKQRAYQLIRFSAAWGNILDTQFPEAVRLSIHPQPRLSPKLGIKMIAPDDDIWTTPWHSVLVYDTSGRPRLTSHAEARAKYVPVHQDGRLSHFIEKPRSVLPSSSGSPSSALMRAPSRVLRASASSLTRPPATRRQSTY</sequence>
<dbReference type="PANTHER" id="PTHR37285">
    <property type="entry name" value="SPORE WALL MATURATION PROTEIN DIT1"/>
    <property type="match status" value="1"/>
</dbReference>
<dbReference type="AlphaFoldDB" id="A0A846WXM8"/>
<accession>A0A846WXM8</accession>
<name>A0A846WXM8_9ACTN</name>
<comment type="caution">
    <text evidence="1">The sequence shown here is derived from an EMBL/GenBank/DDBJ whole genome shotgun (WGS) entry which is preliminary data.</text>
</comment>
<protein>
    <submittedName>
        <fullName evidence="1">L-tyrosine/L-tryptophan isonitrile synthase family protein</fullName>
    </submittedName>
</protein>
<evidence type="ECO:0000313" key="2">
    <source>
        <dbReference type="Proteomes" id="UP000582646"/>
    </source>
</evidence>
<dbReference type="Pfam" id="PF05141">
    <property type="entry name" value="DIT1_PvcA"/>
    <property type="match status" value="1"/>
</dbReference>
<evidence type="ECO:0000313" key="1">
    <source>
        <dbReference type="EMBL" id="NKY17644.1"/>
    </source>
</evidence>
<dbReference type="RefSeq" id="WP_168544722.1">
    <property type="nucleotide sequence ID" value="NZ_BAAAKS010000006.1"/>
</dbReference>
<gene>
    <name evidence="1" type="ORF">HF999_04560</name>
</gene>
<dbReference type="Proteomes" id="UP000582646">
    <property type="component" value="Unassembled WGS sequence"/>
</dbReference>